<dbReference type="AlphaFoldDB" id="C1MR57"/>
<evidence type="ECO:0000313" key="8">
    <source>
        <dbReference type="Proteomes" id="UP000001876"/>
    </source>
</evidence>
<dbReference type="OrthoDB" id="435038at2759"/>
<evidence type="ECO:0000256" key="4">
    <source>
        <dbReference type="PIRSR" id="PIRSR000103-1"/>
    </source>
</evidence>
<dbReference type="PIRSF" id="PIRSF000103">
    <property type="entry name" value="HIBADH"/>
    <property type="match status" value="1"/>
</dbReference>
<dbReference type="InterPro" id="IPR029154">
    <property type="entry name" value="HIBADH-like_NADP-bd"/>
</dbReference>
<dbReference type="GO" id="GO:0050661">
    <property type="term" value="F:NADP binding"/>
    <property type="evidence" value="ECO:0007669"/>
    <property type="project" value="InterPro"/>
</dbReference>
<evidence type="ECO:0000256" key="3">
    <source>
        <dbReference type="ARBA" id="ARBA00023027"/>
    </source>
</evidence>
<dbReference type="PANTHER" id="PTHR43580">
    <property type="entry name" value="OXIDOREDUCTASE GLYR1-RELATED"/>
    <property type="match status" value="1"/>
</dbReference>
<dbReference type="Pfam" id="PF14833">
    <property type="entry name" value="NAD_binding_11"/>
    <property type="match status" value="1"/>
</dbReference>
<name>C1MR57_MICPC</name>
<dbReference type="RefSeq" id="XP_003058246.1">
    <property type="nucleotide sequence ID" value="XM_003058200.1"/>
</dbReference>
<dbReference type="InterPro" id="IPR002204">
    <property type="entry name" value="3-OH-isobutyrate_DH-rel_CS"/>
</dbReference>
<dbReference type="InterPro" id="IPR008927">
    <property type="entry name" value="6-PGluconate_DH-like_C_sf"/>
</dbReference>
<dbReference type="InterPro" id="IPR036291">
    <property type="entry name" value="NAD(P)-bd_dom_sf"/>
</dbReference>
<dbReference type="SUPFAM" id="SSF51735">
    <property type="entry name" value="NAD(P)-binding Rossmann-fold domains"/>
    <property type="match status" value="1"/>
</dbReference>
<dbReference type="eggNOG" id="KOG0409">
    <property type="taxonomic scope" value="Eukaryota"/>
</dbReference>
<dbReference type="PROSITE" id="PS00895">
    <property type="entry name" value="3_HYDROXYISOBUT_DH"/>
    <property type="match status" value="1"/>
</dbReference>
<dbReference type="Gene3D" id="3.40.50.720">
    <property type="entry name" value="NAD(P)-binding Rossmann-like Domain"/>
    <property type="match status" value="1"/>
</dbReference>
<proteinExistence type="inferred from homology"/>
<gene>
    <name evidence="7" type="ORF">MICPUCDRAFT_33173</name>
</gene>
<dbReference type="EMBL" id="GG663738">
    <property type="protein sequence ID" value="EEH58197.1"/>
    <property type="molecule type" value="Genomic_DNA"/>
</dbReference>
<feature type="domain" description="3-hydroxyisobutyrate dehydrogenase-like NAD-binding" evidence="6">
    <location>
        <begin position="181"/>
        <end position="294"/>
    </location>
</feature>
<evidence type="ECO:0000256" key="2">
    <source>
        <dbReference type="ARBA" id="ARBA00023002"/>
    </source>
</evidence>
<dbReference type="InterPro" id="IPR013328">
    <property type="entry name" value="6PGD_dom2"/>
</dbReference>
<feature type="domain" description="6-phosphogluconate dehydrogenase NADP-binding" evidence="5">
    <location>
        <begin position="6"/>
        <end position="157"/>
    </location>
</feature>
<sequence length="313" mass="32267">MSSQPRVGFLGLGIMGAQMASRLVGAGANITVYNRSVAKTEPLRALGAAVARTPAEVTSTCDVVFAMLADPRAAEAVAVGGPDSAVAGIASRGSNASASTYVDCSTVDERTGVRVGDAVERSGGRFLAAPVSGGWRDAASGKLLFLCGGSRAAFDAACGPLGLDAMGHRRWLLGPGPAEAARAKLMLQIMMGNVVGSLAEMMAMTRASGLDEGSVLDILGESAMGNHLCAAKGKLMQRGDYAPNFQVYLQQKDLRLALQLADELGVPMPISAAANGQYIRARQMGLGDKDFAAVRAAYDAEVLSDKESPEVDA</sequence>
<feature type="active site" evidence="4">
    <location>
        <position position="184"/>
    </location>
</feature>
<dbReference type="InterPro" id="IPR006115">
    <property type="entry name" value="6PGDH_NADP-bd"/>
</dbReference>
<evidence type="ECO:0000259" key="6">
    <source>
        <dbReference type="Pfam" id="PF14833"/>
    </source>
</evidence>
<dbReference type="GO" id="GO:0051287">
    <property type="term" value="F:NAD binding"/>
    <property type="evidence" value="ECO:0007669"/>
    <property type="project" value="InterPro"/>
</dbReference>
<dbReference type="STRING" id="564608.C1MR57"/>
<organism evidence="8">
    <name type="scientific">Micromonas pusilla (strain CCMP1545)</name>
    <name type="common">Picoplanktonic green alga</name>
    <dbReference type="NCBI Taxonomy" id="564608"/>
    <lineage>
        <taxon>Eukaryota</taxon>
        <taxon>Viridiplantae</taxon>
        <taxon>Chlorophyta</taxon>
        <taxon>Mamiellophyceae</taxon>
        <taxon>Mamiellales</taxon>
        <taxon>Mamiellaceae</taxon>
        <taxon>Micromonas</taxon>
    </lineage>
</organism>
<dbReference type="GO" id="GO:0016491">
    <property type="term" value="F:oxidoreductase activity"/>
    <property type="evidence" value="ECO:0007669"/>
    <property type="project" value="UniProtKB-KW"/>
</dbReference>
<dbReference type="SUPFAM" id="SSF48179">
    <property type="entry name" value="6-phosphogluconate dehydrogenase C-terminal domain-like"/>
    <property type="match status" value="1"/>
</dbReference>
<dbReference type="Gene3D" id="1.10.1040.10">
    <property type="entry name" value="N-(1-d-carboxylethyl)-l-norvaline Dehydrogenase, domain 2"/>
    <property type="match status" value="1"/>
</dbReference>
<dbReference type="GeneID" id="9683311"/>
<keyword evidence="3" id="KW-0520">NAD</keyword>
<protein>
    <submittedName>
        <fullName evidence="7">Predicted protein</fullName>
    </submittedName>
</protein>
<keyword evidence="8" id="KW-1185">Reference proteome</keyword>
<evidence type="ECO:0000313" key="7">
    <source>
        <dbReference type="EMBL" id="EEH58197.1"/>
    </source>
</evidence>
<comment type="similarity">
    <text evidence="1">Belongs to the HIBADH-related family. NP60 subfamily.</text>
</comment>
<dbReference type="KEGG" id="mpp:MICPUCDRAFT_33173"/>
<dbReference type="Pfam" id="PF03446">
    <property type="entry name" value="NAD_binding_2"/>
    <property type="match status" value="1"/>
</dbReference>
<keyword evidence="2" id="KW-0560">Oxidoreductase</keyword>
<dbReference type="OMA" id="ENHGQRM"/>
<dbReference type="PANTHER" id="PTHR43580:SF2">
    <property type="entry name" value="CYTOKINE-LIKE NUCLEAR FACTOR N-PAC"/>
    <property type="match status" value="1"/>
</dbReference>
<reference evidence="7 8" key="1">
    <citation type="journal article" date="2009" name="Science">
        <title>Green evolution and dynamic adaptations revealed by genomes of the marine picoeukaryotes Micromonas.</title>
        <authorList>
            <person name="Worden A.Z."/>
            <person name="Lee J.H."/>
            <person name="Mock T."/>
            <person name="Rouze P."/>
            <person name="Simmons M.P."/>
            <person name="Aerts A.L."/>
            <person name="Allen A.E."/>
            <person name="Cuvelier M.L."/>
            <person name="Derelle E."/>
            <person name="Everett M.V."/>
            <person name="Foulon E."/>
            <person name="Grimwood J."/>
            <person name="Gundlach H."/>
            <person name="Henrissat B."/>
            <person name="Napoli C."/>
            <person name="McDonald S.M."/>
            <person name="Parker M.S."/>
            <person name="Rombauts S."/>
            <person name="Salamov A."/>
            <person name="Von Dassow P."/>
            <person name="Badger J.H."/>
            <person name="Coutinho P.M."/>
            <person name="Demir E."/>
            <person name="Dubchak I."/>
            <person name="Gentemann C."/>
            <person name="Eikrem W."/>
            <person name="Gready J.E."/>
            <person name="John U."/>
            <person name="Lanier W."/>
            <person name="Lindquist E.A."/>
            <person name="Lucas S."/>
            <person name="Mayer K.F."/>
            <person name="Moreau H."/>
            <person name="Not F."/>
            <person name="Otillar R."/>
            <person name="Panaud O."/>
            <person name="Pangilinan J."/>
            <person name="Paulsen I."/>
            <person name="Piegu B."/>
            <person name="Poliakov A."/>
            <person name="Robbens S."/>
            <person name="Schmutz J."/>
            <person name="Toulza E."/>
            <person name="Wyss T."/>
            <person name="Zelensky A."/>
            <person name="Zhou K."/>
            <person name="Armbrust E.V."/>
            <person name="Bhattacharya D."/>
            <person name="Goodenough U.W."/>
            <person name="Van de Peer Y."/>
            <person name="Grigoriev I.V."/>
        </authorList>
    </citation>
    <scope>NUCLEOTIDE SEQUENCE [LARGE SCALE GENOMIC DNA]</scope>
    <source>
        <strain evidence="7 8">CCMP1545</strain>
    </source>
</reference>
<evidence type="ECO:0000256" key="1">
    <source>
        <dbReference type="ARBA" id="ARBA00007598"/>
    </source>
</evidence>
<evidence type="ECO:0000259" key="5">
    <source>
        <dbReference type="Pfam" id="PF03446"/>
    </source>
</evidence>
<dbReference type="InterPro" id="IPR051265">
    <property type="entry name" value="HIBADH-related_NP60_sf"/>
</dbReference>
<accession>C1MR57</accession>
<dbReference type="Proteomes" id="UP000001876">
    <property type="component" value="Unassembled WGS sequence"/>
</dbReference>
<dbReference type="InterPro" id="IPR015815">
    <property type="entry name" value="HIBADH-related"/>
</dbReference>